<accession>A0A0C2WYC7</accession>
<reference evidence="2 3" key="1">
    <citation type="submission" date="2014-04" db="EMBL/GenBank/DDBJ databases">
        <title>Evolutionary Origins and Diversification of the Mycorrhizal Mutualists.</title>
        <authorList>
            <consortium name="DOE Joint Genome Institute"/>
            <consortium name="Mycorrhizal Genomics Consortium"/>
            <person name="Kohler A."/>
            <person name="Kuo A."/>
            <person name="Nagy L.G."/>
            <person name="Floudas D."/>
            <person name="Copeland A."/>
            <person name="Barry K.W."/>
            <person name="Cichocki N."/>
            <person name="Veneault-Fourrey C."/>
            <person name="LaButti K."/>
            <person name="Lindquist E.A."/>
            <person name="Lipzen A."/>
            <person name="Lundell T."/>
            <person name="Morin E."/>
            <person name="Murat C."/>
            <person name="Riley R."/>
            <person name="Ohm R."/>
            <person name="Sun H."/>
            <person name="Tunlid A."/>
            <person name="Henrissat B."/>
            <person name="Grigoriev I.V."/>
            <person name="Hibbett D.S."/>
            <person name="Martin F."/>
        </authorList>
    </citation>
    <scope>NUCLEOTIDE SEQUENCE [LARGE SCALE GENOMIC DNA]</scope>
    <source>
        <strain evidence="2 3">Koide BX008</strain>
    </source>
</reference>
<dbReference type="HOGENOM" id="CLU_2533495_0_0_1"/>
<feature type="region of interest" description="Disordered" evidence="1">
    <location>
        <begin position="23"/>
        <end position="57"/>
    </location>
</feature>
<evidence type="ECO:0000313" key="3">
    <source>
        <dbReference type="Proteomes" id="UP000054549"/>
    </source>
</evidence>
<keyword evidence="3" id="KW-1185">Reference proteome</keyword>
<dbReference type="AlphaFoldDB" id="A0A0C2WYC7"/>
<organism evidence="2 3">
    <name type="scientific">Amanita muscaria (strain Koide BX008)</name>
    <dbReference type="NCBI Taxonomy" id="946122"/>
    <lineage>
        <taxon>Eukaryota</taxon>
        <taxon>Fungi</taxon>
        <taxon>Dikarya</taxon>
        <taxon>Basidiomycota</taxon>
        <taxon>Agaricomycotina</taxon>
        <taxon>Agaricomycetes</taxon>
        <taxon>Agaricomycetidae</taxon>
        <taxon>Agaricales</taxon>
        <taxon>Pluteineae</taxon>
        <taxon>Amanitaceae</taxon>
        <taxon>Amanita</taxon>
    </lineage>
</organism>
<dbReference type="Proteomes" id="UP000054549">
    <property type="component" value="Unassembled WGS sequence"/>
</dbReference>
<name>A0A0C2WYC7_AMAMK</name>
<evidence type="ECO:0000256" key="1">
    <source>
        <dbReference type="SAM" id="MobiDB-lite"/>
    </source>
</evidence>
<protein>
    <submittedName>
        <fullName evidence="2">Uncharacterized protein</fullName>
    </submittedName>
</protein>
<gene>
    <name evidence="2" type="ORF">M378DRAFT_166329</name>
</gene>
<proteinExistence type="predicted"/>
<dbReference type="InParanoid" id="A0A0C2WYC7"/>
<evidence type="ECO:0000313" key="2">
    <source>
        <dbReference type="EMBL" id="KIL61846.1"/>
    </source>
</evidence>
<feature type="non-terminal residue" evidence="2">
    <location>
        <position position="1"/>
    </location>
</feature>
<dbReference type="EMBL" id="KN818278">
    <property type="protein sequence ID" value="KIL61846.1"/>
    <property type="molecule type" value="Genomic_DNA"/>
</dbReference>
<feature type="compositionally biased region" description="Basic residues" evidence="1">
    <location>
        <begin position="40"/>
        <end position="49"/>
    </location>
</feature>
<sequence>TIPWLASPSKFNLVLIRVGQSRADAGGSQLDSQTMDRRKLLSGRHHHHPSSTQEQTITLRDAEKGVLSNECLWGGSGNQILVTA</sequence>